<evidence type="ECO:0000313" key="5">
    <source>
        <dbReference type="Proteomes" id="UP001286456"/>
    </source>
</evidence>
<dbReference type="Pfam" id="PF12796">
    <property type="entry name" value="Ank_2"/>
    <property type="match status" value="1"/>
</dbReference>
<dbReference type="PANTHER" id="PTHR24171:SF8">
    <property type="entry name" value="BRCA1-ASSOCIATED RING DOMAIN PROTEIN 1"/>
    <property type="match status" value="1"/>
</dbReference>
<proteinExistence type="predicted"/>
<sequence length="96" mass="10095">GWTPLHYGAAFGSTSSIVELLLKSADINAQDLAGRTPLHHACKLNNNKAIATLGVPLERHADTNVQDIDGSTPLHLAVVAGHQEAVEMLVEFGAST</sequence>
<dbReference type="PROSITE" id="PS50088">
    <property type="entry name" value="ANK_REPEAT"/>
    <property type="match status" value="3"/>
</dbReference>
<dbReference type="AlphaFoldDB" id="A0AAE0M6B8"/>
<dbReference type="PANTHER" id="PTHR24171">
    <property type="entry name" value="ANKYRIN REPEAT DOMAIN-CONTAINING PROTEIN 39-RELATED"/>
    <property type="match status" value="1"/>
</dbReference>
<feature type="non-terminal residue" evidence="4">
    <location>
        <position position="96"/>
    </location>
</feature>
<accession>A0AAE0M6B8</accession>
<dbReference type="Gene3D" id="1.25.40.20">
    <property type="entry name" value="Ankyrin repeat-containing domain"/>
    <property type="match status" value="2"/>
</dbReference>
<reference evidence="4" key="1">
    <citation type="journal article" date="2023" name="Mol. Phylogenet. Evol.">
        <title>Genome-scale phylogeny and comparative genomics of the fungal order Sordariales.</title>
        <authorList>
            <person name="Hensen N."/>
            <person name="Bonometti L."/>
            <person name="Westerberg I."/>
            <person name="Brannstrom I.O."/>
            <person name="Guillou S."/>
            <person name="Cros-Aarteil S."/>
            <person name="Calhoun S."/>
            <person name="Haridas S."/>
            <person name="Kuo A."/>
            <person name="Mondo S."/>
            <person name="Pangilinan J."/>
            <person name="Riley R."/>
            <person name="LaButti K."/>
            <person name="Andreopoulos B."/>
            <person name="Lipzen A."/>
            <person name="Chen C."/>
            <person name="Yan M."/>
            <person name="Daum C."/>
            <person name="Ng V."/>
            <person name="Clum A."/>
            <person name="Steindorff A."/>
            <person name="Ohm R.A."/>
            <person name="Martin F."/>
            <person name="Silar P."/>
            <person name="Natvig D.O."/>
            <person name="Lalanne C."/>
            <person name="Gautier V."/>
            <person name="Ament-Velasquez S.L."/>
            <person name="Kruys A."/>
            <person name="Hutchinson M.I."/>
            <person name="Powell A.J."/>
            <person name="Barry K."/>
            <person name="Miller A.N."/>
            <person name="Grigoriev I.V."/>
            <person name="Debuchy R."/>
            <person name="Gladieux P."/>
            <person name="Hiltunen Thoren M."/>
            <person name="Johannesson H."/>
        </authorList>
    </citation>
    <scope>NUCLEOTIDE SEQUENCE</scope>
    <source>
        <strain evidence="4">SMH4131-1</strain>
    </source>
</reference>
<feature type="repeat" description="ANK" evidence="3">
    <location>
        <begin position="69"/>
        <end position="96"/>
    </location>
</feature>
<evidence type="ECO:0000313" key="4">
    <source>
        <dbReference type="EMBL" id="KAK3319549.1"/>
    </source>
</evidence>
<evidence type="ECO:0000256" key="2">
    <source>
        <dbReference type="ARBA" id="ARBA00023043"/>
    </source>
</evidence>
<dbReference type="Proteomes" id="UP001286456">
    <property type="component" value="Unassembled WGS sequence"/>
</dbReference>
<comment type="caution">
    <text evidence="4">The sequence shown here is derived from an EMBL/GenBank/DDBJ whole genome shotgun (WGS) entry which is preliminary data.</text>
</comment>
<reference evidence="4" key="2">
    <citation type="submission" date="2023-06" db="EMBL/GenBank/DDBJ databases">
        <authorList>
            <consortium name="Lawrence Berkeley National Laboratory"/>
            <person name="Haridas S."/>
            <person name="Hensen N."/>
            <person name="Bonometti L."/>
            <person name="Westerberg I."/>
            <person name="Brannstrom I.O."/>
            <person name="Guillou S."/>
            <person name="Cros-Aarteil S."/>
            <person name="Calhoun S."/>
            <person name="Kuo A."/>
            <person name="Mondo S."/>
            <person name="Pangilinan J."/>
            <person name="Riley R."/>
            <person name="Labutti K."/>
            <person name="Andreopoulos B."/>
            <person name="Lipzen A."/>
            <person name="Chen C."/>
            <person name="Yanf M."/>
            <person name="Daum C."/>
            <person name="Ng V."/>
            <person name="Clum A."/>
            <person name="Steindorff A."/>
            <person name="Ohm R."/>
            <person name="Martin F."/>
            <person name="Silar P."/>
            <person name="Natvig D."/>
            <person name="Lalanne C."/>
            <person name="Gautier V."/>
            <person name="Ament-Velasquez S.L."/>
            <person name="Kruys A."/>
            <person name="Hutchinson M.I."/>
            <person name="Powell A.J."/>
            <person name="Barry K."/>
            <person name="Miller A.N."/>
            <person name="Grigoriev I.V."/>
            <person name="Debuchy R."/>
            <person name="Gladieux P."/>
            <person name="Thoren M.H."/>
            <person name="Johannesson H."/>
        </authorList>
    </citation>
    <scope>NUCLEOTIDE SEQUENCE</scope>
    <source>
        <strain evidence="4">SMH4131-1</strain>
    </source>
</reference>
<organism evidence="4 5">
    <name type="scientific">Cercophora scortea</name>
    <dbReference type="NCBI Taxonomy" id="314031"/>
    <lineage>
        <taxon>Eukaryota</taxon>
        <taxon>Fungi</taxon>
        <taxon>Dikarya</taxon>
        <taxon>Ascomycota</taxon>
        <taxon>Pezizomycotina</taxon>
        <taxon>Sordariomycetes</taxon>
        <taxon>Sordariomycetidae</taxon>
        <taxon>Sordariales</taxon>
        <taxon>Lasiosphaeriaceae</taxon>
        <taxon>Cercophora</taxon>
    </lineage>
</organism>
<dbReference type="InterPro" id="IPR002110">
    <property type="entry name" value="Ankyrin_rpt"/>
</dbReference>
<keyword evidence="1" id="KW-0677">Repeat</keyword>
<dbReference type="InterPro" id="IPR036770">
    <property type="entry name" value="Ankyrin_rpt-contain_sf"/>
</dbReference>
<dbReference type="GO" id="GO:0004842">
    <property type="term" value="F:ubiquitin-protein transferase activity"/>
    <property type="evidence" value="ECO:0007669"/>
    <property type="project" value="TreeGrafter"/>
</dbReference>
<gene>
    <name evidence="4" type="ORF">B0T19DRAFT_345615</name>
</gene>
<name>A0AAE0M6B8_9PEZI</name>
<feature type="non-terminal residue" evidence="4">
    <location>
        <position position="1"/>
    </location>
</feature>
<keyword evidence="5" id="KW-1185">Reference proteome</keyword>
<feature type="repeat" description="ANK" evidence="3">
    <location>
        <begin position="1"/>
        <end position="32"/>
    </location>
</feature>
<dbReference type="SUPFAM" id="SSF48403">
    <property type="entry name" value="Ankyrin repeat"/>
    <property type="match status" value="1"/>
</dbReference>
<keyword evidence="2 3" id="KW-0040">ANK repeat</keyword>
<dbReference type="GO" id="GO:0085020">
    <property type="term" value="P:protein K6-linked ubiquitination"/>
    <property type="evidence" value="ECO:0007669"/>
    <property type="project" value="TreeGrafter"/>
</dbReference>
<dbReference type="SMART" id="SM00248">
    <property type="entry name" value="ANK"/>
    <property type="match status" value="3"/>
</dbReference>
<feature type="repeat" description="ANK" evidence="3">
    <location>
        <begin position="33"/>
        <end position="68"/>
    </location>
</feature>
<dbReference type="EMBL" id="JAUEPO010000006">
    <property type="protein sequence ID" value="KAK3319549.1"/>
    <property type="molecule type" value="Genomic_DNA"/>
</dbReference>
<evidence type="ECO:0000256" key="1">
    <source>
        <dbReference type="ARBA" id="ARBA00022737"/>
    </source>
</evidence>
<dbReference type="PROSITE" id="PS50297">
    <property type="entry name" value="ANK_REP_REGION"/>
    <property type="match status" value="2"/>
</dbReference>
<evidence type="ECO:0000256" key="3">
    <source>
        <dbReference type="PROSITE-ProRule" id="PRU00023"/>
    </source>
</evidence>
<protein>
    <submittedName>
        <fullName evidence="4">Ankyrin repeat protein</fullName>
    </submittedName>
</protein>